<dbReference type="AlphaFoldDB" id="A0A8X6Q2L9"/>
<sequence>MPFAAYKAMTSVMTVSYARPGNEQIFISPPGFVRDSE</sequence>
<accession>A0A8X6Q2L9</accession>
<name>A0A8X6Q2L9_NEPPI</name>
<keyword evidence="2" id="KW-1185">Reference proteome</keyword>
<evidence type="ECO:0000313" key="1">
    <source>
        <dbReference type="EMBL" id="GFU03257.1"/>
    </source>
</evidence>
<gene>
    <name evidence="1" type="ORF">NPIL_6911</name>
</gene>
<protein>
    <submittedName>
        <fullName evidence="1">Uncharacterized protein</fullName>
    </submittedName>
</protein>
<dbReference type="Proteomes" id="UP000887013">
    <property type="component" value="Unassembled WGS sequence"/>
</dbReference>
<organism evidence="1 2">
    <name type="scientific">Nephila pilipes</name>
    <name type="common">Giant wood spider</name>
    <name type="synonym">Nephila maculata</name>
    <dbReference type="NCBI Taxonomy" id="299642"/>
    <lineage>
        <taxon>Eukaryota</taxon>
        <taxon>Metazoa</taxon>
        <taxon>Ecdysozoa</taxon>
        <taxon>Arthropoda</taxon>
        <taxon>Chelicerata</taxon>
        <taxon>Arachnida</taxon>
        <taxon>Araneae</taxon>
        <taxon>Araneomorphae</taxon>
        <taxon>Entelegynae</taxon>
        <taxon>Araneoidea</taxon>
        <taxon>Nephilidae</taxon>
        <taxon>Nephila</taxon>
    </lineage>
</organism>
<feature type="non-terminal residue" evidence="1">
    <location>
        <position position="37"/>
    </location>
</feature>
<comment type="caution">
    <text evidence="1">The sequence shown here is derived from an EMBL/GenBank/DDBJ whole genome shotgun (WGS) entry which is preliminary data.</text>
</comment>
<evidence type="ECO:0000313" key="2">
    <source>
        <dbReference type="Proteomes" id="UP000887013"/>
    </source>
</evidence>
<reference evidence="1" key="1">
    <citation type="submission" date="2020-08" db="EMBL/GenBank/DDBJ databases">
        <title>Multicomponent nature underlies the extraordinary mechanical properties of spider dragline silk.</title>
        <authorList>
            <person name="Kono N."/>
            <person name="Nakamura H."/>
            <person name="Mori M."/>
            <person name="Yoshida Y."/>
            <person name="Ohtoshi R."/>
            <person name="Malay A.D."/>
            <person name="Moran D.A.P."/>
            <person name="Tomita M."/>
            <person name="Numata K."/>
            <person name="Arakawa K."/>
        </authorList>
    </citation>
    <scope>NUCLEOTIDE SEQUENCE</scope>
</reference>
<proteinExistence type="predicted"/>
<dbReference type="EMBL" id="BMAW01027666">
    <property type="protein sequence ID" value="GFU03257.1"/>
    <property type="molecule type" value="Genomic_DNA"/>
</dbReference>